<dbReference type="InterPro" id="IPR013087">
    <property type="entry name" value="Znf_C2H2_type"/>
</dbReference>
<dbReference type="GO" id="GO:0008270">
    <property type="term" value="F:zinc ion binding"/>
    <property type="evidence" value="ECO:0007669"/>
    <property type="project" value="UniProtKB-KW"/>
</dbReference>
<feature type="domain" description="C2H2-type" evidence="6">
    <location>
        <begin position="141"/>
        <end position="165"/>
    </location>
</feature>
<dbReference type="OMA" id="CHICEHR"/>
<dbReference type="InParanoid" id="A0A067RDH4"/>
<evidence type="ECO:0000313" key="7">
    <source>
        <dbReference type="EMBL" id="KDR21817.1"/>
    </source>
</evidence>
<dbReference type="PROSITE" id="PS00028">
    <property type="entry name" value="ZINC_FINGER_C2H2_1"/>
    <property type="match status" value="1"/>
</dbReference>
<dbReference type="SUPFAM" id="SSF57667">
    <property type="entry name" value="beta-beta-alpha zinc fingers"/>
    <property type="match status" value="2"/>
</dbReference>
<dbReference type="eggNOG" id="KOG1721">
    <property type="taxonomic scope" value="Eukaryota"/>
</dbReference>
<keyword evidence="2" id="KW-0677">Repeat</keyword>
<sequence>EQELYPCPRCKKVYRWMISLRRHIRLECGQEPKHPCLYCGRRDNQMDGDMGWIDGLAWLPLGNNTLESTEQAVSYTKTASVVSQQSTRLGFPSVGVVQNLSNTDLSADGFSYVCPKCHKRYRWRDSLRRHQRVECGLEPKHACPTCGRMFKHKHQMVVHGRIHHS</sequence>
<dbReference type="Proteomes" id="UP000027135">
    <property type="component" value="Unassembled WGS sequence"/>
</dbReference>
<feature type="domain" description="C2H2-type" evidence="6">
    <location>
        <begin position="112"/>
        <end position="139"/>
    </location>
</feature>
<feature type="domain" description="C2H2-type" evidence="6">
    <location>
        <begin position="5"/>
        <end position="32"/>
    </location>
</feature>
<keyword evidence="4" id="KW-0862">Zinc</keyword>
<dbReference type="GO" id="GO:0000981">
    <property type="term" value="F:DNA-binding transcription factor activity, RNA polymerase II-specific"/>
    <property type="evidence" value="ECO:0007669"/>
    <property type="project" value="TreeGrafter"/>
</dbReference>
<keyword evidence="8" id="KW-1185">Reference proteome</keyword>
<name>A0A067RDH4_ZOONE</name>
<dbReference type="PANTHER" id="PTHR24379">
    <property type="entry name" value="KRAB AND ZINC FINGER DOMAIN-CONTAINING"/>
    <property type="match status" value="1"/>
</dbReference>
<gene>
    <name evidence="7" type="ORF">L798_02619</name>
</gene>
<evidence type="ECO:0000256" key="2">
    <source>
        <dbReference type="ARBA" id="ARBA00022737"/>
    </source>
</evidence>
<dbReference type="InterPro" id="IPR036236">
    <property type="entry name" value="Znf_C2H2_sf"/>
</dbReference>
<accession>A0A067RDH4</accession>
<proteinExistence type="predicted"/>
<dbReference type="PANTHER" id="PTHR24379:SF127">
    <property type="entry name" value="BLOODY FINGERS-RELATED"/>
    <property type="match status" value="1"/>
</dbReference>
<dbReference type="Gene3D" id="3.30.160.60">
    <property type="entry name" value="Classic Zinc Finger"/>
    <property type="match status" value="2"/>
</dbReference>
<keyword evidence="1" id="KW-0479">Metal-binding</keyword>
<dbReference type="AlphaFoldDB" id="A0A067RDH4"/>
<evidence type="ECO:0000256" key="5">
    <source>
        <dbReference type="PROSITE-ProRule" id="PRU00042"/>
    </source>
</evidence>
<keyword evidence="3 5" id="KW-0863">Zinc-finger</keyword>
<dbReference type="Pfam" id="PF00096">
    <property type="entry name" value="zf-C2H2"/>
    <property type="match status" value="2"/>
</dbReference>
<evidence type="ECO:0000256" key="3">
    <source>
        <dbReference type="ARBA" id="ARBA00022771"/>
    </source>
</evidence>
<dbReference type="EMBL" id="KK852538">
    <property type="protein sequence ID" value="KDR21817.1"/>
    <property type="molecule type" value="Genomic_DNA"/>
</dbReference>
<evidence type="ECO:0000256" key="4">
    <source>
        <dbReference type="ARBA" id="ARBA00022833"/>
    </source>
</evidence>
<evidence type="ECO:0000256" key="1">
    <source>
        <dbReference type="ARBA" id="ARBA00022723"/>
    </source>
</evidence>
<dbReference type="GO" id="GO:0000977">
    <property type="term" value="F:RNA polymerase II transcription regulatory region sequence-specific DNA binding"/>
    <property type="evidence" value="ECO:0007669"/>
    <property type="project" value="TreeGrafter"/>
</dbReference>
<dbReference type="SMART" id="SM00355">
    <property type="entry name" value="ZnF_C2H2"/>
    <property type="match status" value="3"/>
</dbReference>
<dbReference type="PROSITE" id="PS50157">
    <property type="entry name" value="ZINC_FINGER_C2H2_2"/>
    <property type="match status" value="3"/>
</dbReference>
<organism evidence="7 8">
    <name type="scientific">Zootermopsis nevadensis</name>
    <name type="common">Dampwood termite</name>
    <dbReference type="NCBI Taxonomy" id="136037"/>
    <lineage>
        <taxon>Eukaryota</taxon>
        <taxon>Metazoa</taxon>
        <taxon>Ecdysozoa</taxon>
        <taxon>Arthropoda</taxon>
        <taxon>Hexapoda</taxon>
        <taxon>Insecta</taxon>
        <taxon>Pterygota</taxon>
        <taxon>Neoptera</taxon>
        <taxon>Polyneoptera</taxon>
        <taxon>Dictyoptera</taxon>
        <taxon>Blattodea</taxon>
        <taxon>Blattoidea</taxon>
        <taxon>Termitoidae</taxon>
        <taxon>Termopsidae</taxon>
        <taxon>Zootermopsis</taxon>
    </lineage>
</organism>
<evidence type="ECO:0000313" key="8">
    <source>
        <dbReference type="Proteomes" id="UP000027135"/>
    </source>
</evidence>
<dbReference type="GO" id="GO:0005634">
    <property type="term" value="C:nucleus"/>
    <property type="evidence" value="ECO:0007669"/>
    <property type="project" value="TreeGrafter"/>
</dbReference>
<reference evidence="7 8" key="1">
    <citation type="journal article" date="2014" name="Nat. Commun.">
        <title>Molecular traces of alternative social organization in a termite genome.</title>
        <authorList>
            <person name="Terrapon N."/>
            <person name="Li C."/>
            <person name="Robertson H.M."/>
            <person name="Ji L."/>
            <person name="Meng X."/>
            <person name="Booth W."/>
            <person name="Chen Z."/>
            <person name="Childers C.P."/>
            <person name="Glastad K.M."/>
            <person name="Gokhale K."/>
            <person name="Gowin J."/>
            <person name="Gronenberg W."/>
            <person name="Hermansen R.A."/>
            <person name="Hu H."/>
            <person name="Hunt B.G."/>
            <person name="Huylmans A.K."/>
            <person name="Khalil S.M."/>
            <person name="Mitchell R.D."/>
            <person name="Munoz-Torres M.C."/>
            <person name="Mustard J.A."/>
            <person name="Pan H."/>
            <person name="Reese J.T."/>
            <person name="Scharf M.E."/>
            <person name="Sun F."/>
            <person name="Vogel H."/>
            <person name="Xiao J."/>
            <person name="Yang W."/>
            <person name="Yang Z."/>
            <person name="Yang Z."/>
            <person name="Zhou J."/>
            <person name="Zhu J."/>
            <person name="Brent C.S."/>
            <person name="Elsik C.G."/>
            <person name="Goodisman M.A."/>
            <person name="Liberles D.A."/>
            <person name="Roe R.M."/>
            <person name="Vargo E.L."/>
            <person name="Vilcinskas A."/>
            <person name="Wang J."/>
            <person name="Bornberg-Bauer E."/>
            <person name="Korb J."/>
            <person name="Zhang G."/>
            <person name="Liebig J."/>
        </authorList>
    </citation>
    <scope>NUCLEOTIDE SEQUENCE [LARGE SCALE GENOMIC DNA]</scope>
    <source>
        <tissue evidence="7">Whole organism</tissue>
    </source>
</reference>
<protein>
    <submittedName>
        <fullName evidence="7">Longitudinals lacking protein, isoforms F/I/K/T</fullName>
    </submittedName>
</protein>
<feature type="non-terminal residue" evidence="7">
    <location>
        <position position="1"/>
    </location>
</feature>
<evidence type="ECO:0000259" key="6">
    <source>
        <dbReference type="PROSITE" id="PS50157"/>
    </source>
</evidence>